<dbReference type="AlphaFoldDB" id="A0A151SJD3"/>
<name>A0A151SJD3_CAJCA</name>
<dbReference type="SUPFAM" id="SSF51735">
    <property type="entry name" value="NAD(P)-binding Rossmann-fold domains"/>
    <property type="match status" value="1"/>
</dbReference>
<keyword evidence="2" id="KW-0520">NAD</keyword>
<dbReference type="GO" id="GO:0016853">
    <property type="term" value="F:isomerase activity"/>
    <property type="evidence" value="ECO:0007669"/>
    <property type="project" value="UniProtKB-KW"/>
</dbReference>
<dbReference type="Proteomes" id="UP000075243">
    <property type="component" value="Chromosome 11"/>
</dbReference>
<protein>
    <submittedName>
        <fullName evidence="4">UDP-glucuronate 4-epimerase 6</fullName>
    </submittedName>
</protein>
<proteinExistence type="inferred from homology"/>
<gene>
    <name evidence="4" type="ORF">KK1_001088</name>
</gene>
<dbReference type="EMBL" id="CM003613">
    <property type="protein sequence ID" value="KYP54888.1"/>
    <property type="molecule type" value="Genomic_DNA"/>
</dbReference>
<evidence type="ECO:0000256" key="3">
    <source>
        <dbReference type="ARBA" id="ARBA00023235"/>
    </source>
</evidence>
<evidence type="ECO:0000256" key="2">
    <source>
        <dbReference type="ARBA" id="ARBA00023027"/>
    </source>
</evidence>
<dbReference type="STRING" id="3821.A0A151SJD3"/>
<dbReference type="PANTHER" id="PTHR43574">
    <property type="entry name" value="EPIMERASE-RELATED"/>
    <property type="match status" value="1"/>
</dbReference>
<keyword evidence="5" id="KW-1185">Reference proteome</keyword>
<keyword evidence="3" id="KW-0413">Isomerase</keyword>
<reference evidence="4 5" key="1">
    <citation type="journal article" date="2012" name="Nat. Biotechnol.">
        <title>Draft genome sequence of pigeonpea (Cajanus cajan), an orphan legume crop of resource-poor farmers.</title>
        <authorList>
            <person name="Varshney R.K."/>
            <person name="Chen W."/>
            <person name="Li Y."/>
            <person name="Bharti A.K."/>
            <person name="Saxena R.K."/>
            <person name="Schlueter J.A."/>
            <person name="Donoghue M.T."/>
            <person name="Azam S."/>
            <person name="Fan G."/>
            <person name="Whaley A.M."/>
            <person name="Farmer A.D."/>
            <person name="Sheridan J."/>
            <person name="Iwata A."/>
            <person name="Tuteja R."/>
            <person name="Penmetsa R.V."/>
            <person name="Wu W."/>
            <person name="Upadhyaya H.D."/>
            <person name="Yang S.P."/>
            <person name="Shah T."/>
            <person name="Saxena K.B."/>
            <person name="Michael T."/>
            <person name="McCombie W.R."/>
            <person name="Yang B."/>
            <person name="Zhang G."/>
            <person name="Yang H."/>
            <person name="Wang J."/>
            <person name="Spillane C."/>
            <person name="Cook D.R."/>
            <person name="May G.D."/>
            <person name="Xu X."/>
            <person name="Jackson S.A."/>
        </authorList>
    </citation>
    <scope>NUCLEOTIDE SEQUENCE [LARGE SCALE GENOMIC DNA]</scope>
    <source>
        <strain evidence="5">cv. Asha</strain>
    </source>
</reference>
<accession>A0A151SJD3</accession>
<dbReference type="InterPro" id="IPR036291">
    <property type="entry name" value="NAD(P)-bd_dom_sf"/>
</dbReference>
<dbReference type="Gene3D" id="3.90.25.10">
    <property type="entry name" value="UDP-galactose 4-epimerase, domain 1"/>
    <property type="match status" value="1"/>
</dbReference>
<evidence type="ECO:0000256" key="1">
    <source>
        <dbReference type="ARBA" id="ARBA00007637"/>
    </source>
</evidence>
<sequence>MPPNGDVPFTHANVSLARAELGYEPATDLAAGLRKFVKWYVGYYGVRSGPEKENHQHST</sequence>
<comment type="similarity">
    <text evidence="1">Belongs to the NAD(P)-dependent epimerase/dehydratase family.</text>
</comment>
<evidence type="ECO:0000313" key="5">
    <source>
        <dbReference type="Proteomes" id="UP000075243"/>
    </source>
</evidence>
<dbReference type="Gramene" id="C.cajan_01060.t">
    <property type="protein sequence ID" value="C.cajan_01060.t.cds1"/>
    <property type="gene ID" value="C.cajan_01060"/>
</dbReference>
<organism evidence="4 5">
    <name type="scientific">Cajanus cajan</name>
    <name type="common">Pigeon pea</name>
    <name type="synonym">Cajanus indicus</name>
    <dbReference type="NCBI Taxonomy" id="3821"/>
    <lineage>
        <taxon>Eukaryota</taxon>
        <taxon>Viridiplantae</taxon>
        <taxon>Streptophyta</taxon>
        <taxon>Embryophyta</taxon>
        <taxon>Tracheophyta</taxon>
        <taxon>Spermatophyta</taxon>
        <taxon>Magnoliopsida</taxon>
        <taxon>eudicotyledons</taxon>
        <taxon>Gunneridae</taxon>
        <taxon>Pentapetalae</taxon>
        <taxon>rosids</taxon>
        <taxon>fabids</taxon>
        <taxon>Fabales</taxon>
        <taxon>Fabaceae</taxon>
        <taxon>Papilionoideae</taxon>
        <taxon>50 kb inversion clade</taxon>
        <taxon>NPAAA clade</taxon>
        <taxon>indigoferoid/millettioid clade</taxon>
        <taxon>Phaseoleae</taxon>
        <taxon>Cajanus</taxon>
    </lineage>
</organism>
<evidence type="ECO:0000313" key="4">
    <source>
        <dbReference type="EMBL" id="KYP54888.1"/>
    </source>
</evidence>